<comment type="similarity">
    <text evidence="2 6">Belongs to the FPP/GGPP synthase family.</text>
</comment>
<dbReference type="eggNOG" id="COG0142">
    <property type="taxonomic scope" value="Bacteria"/>
</dbReference>
<dbReference type="InterPro" id="IPR000092">
    <property type="entry name" value="Polyprenyl_synt"/>
</dbReference>
<dbReference type="EMBL" id="AE015929">
    <property type="protein sequence ID" value="AAO04754.1"/>
    <property type="molecule type" value="Genomic_DNA"/>
</dbReference>
<feature type="coiled-coil region" evidence="7">
    <location>
        <begin position="23"/>
        <end position="50"/>
    </location>
</feature>
<organism evidence="8 9">
    <name type="scientific">Staphylococcus epidermidis (strain ATCC 12228 / FDA PCI 1200)</name>
    <dbReference type="NCBI Taxonomy" id="176280"/>
    <lineage>
        <taxon>Bacteria</taxon>
        <taxon>Bacillati</taxon>
        <taxon>Bacillota</taxon>
        <taxon>Bacilli</taxon>
        <taxon>Bacillales</taxon>
        <taxon>Staphylococcaceae</taxon>
        <taxon>Staphylococcus</taxon>
    </lineage>
</organism>
<evidence type="ECO:0000256" key="3">
    <source>
        <dbReference type="ARBA" id="ARBA00022679"/>
    </source>
</evidence>
<dbReference type="InterPro" id="IPR033749">
    <property type="entry name" value="Polyprenyl_synt_CS"/>
</dbReference>
<dbReference type="Pfam" id="PF00348">
    <property type="entry name" value="polyprenyl_synt"/>
    <property type="match status" value="1"/>
</dbReference>
<dbReference type="Proteomes" id="UP000001411">
    <property type="component" value="Chromosome"/>
</dbReference>
<evidence type="ECO:0000256" key="1">
    <source>
        <dbReference type="ARBA" id="ARBA00001946"/>
    </source>
</evidence>
<dbReference type="PANTHER" id="PTHR12001:SF69">
    <property type="entry name" value="ALL TRANS-POLYPRENYL-DIPHOSPHATE SYNTHASE PDSS1"/>
    <property type="match status" value="1"/>
</dbReference>
<evidence type="ECO:0000256" key="2">
    <source>
        <dbReference type="ARBA" id="ARBA00006706"/>
    </source>
</evidence>
<comment type="cofactor">
    <cofactor evidence="1">
        <name>Mg(2+)</name>
        <dbReference type="ChEBI" id="CHEBI:18420"/>
    </cofactor>
</comment>
<evidence type="ECO:0000256" key="5">
    <source>
        <dbReference type="ARBA" id="ARBA00022842"/>
    </source>
</evidence>
<dbReference type="SUPFAM" id="SSF48576">
    <property type="entry name" value="Terpenoid synthases"/>
    <property type="match status" value="1"/>
</dbReference>
<protein>
    <submittedName>
        <fullName evidence="8">Heptaprenyl diphosphate syntase component II</fullName>
    </submittedName>
</protein>
<evidence type="ECO:0000256" key="6">
    <source>
        <dbReference type="RuleBase" id="RU004466"/>
    </source>
</evidence>
<dbReference type="InterPro" id="IPR008949">
    <property type="entry name" value="Isoprenoid_synthase_dom_sf"/>
</dbReference>
<dbReference type="GO" id="GO:0008299">
    <property type="term" value="P:isoprenoid biosynthetic process"/>
    <property type="evidence" value="ECO:0007669"/>
    <property type="project" value="InterPro"/>
</dbReference>
<dbReference type="AlphaFoldDB" id="A0A0H2VIN6"/>
<evidence type="ECO:0000313" key="8">
    <source>
        <dbReference type="EMBL" id="AAO04754.1"/>
    </source>
</evidence>
<dbReference type="PATRIC" id="fig|176280.10.peg.1129"/>
<dbReference type="HOGENOM" id="CLU_014015_2_0_9"/>
<dbReference type="KEGG" id="sep:SE_1157"/>
<keyword evidence="3 6" id="KW-0808">Transferase</keyword>
<dbReference type="GO" id="GO:0004659">
    <property type="term" value="F:prenyltransferase activity"/>
    <property type="evidence" value="ECO:0007669"/>
    <property type="project" value="InterPro"/>
</dbReference>
<name>A0A0H2VIN6_STAES</name>
<dbReference type="PROSITE" id="PS00723">
    <property type="entry name" value="POLYPRENYL_SYNTHASE_1"/>
    <property type="match status" value="1"/>
</dbReference>
<keyword evidence="7" id="KW-0175">Coiled coil</keyword>
<dbReference type="CDD" id="cd00685">
    <property type="entry name" value="Trans_IPPS_HT"/>
    <property type="match status" value="1"/>
</dbReference>
<dbReference type="GO" id="GO:0046872">
    <property type="term" value="F:metal ion binding"/>
    <property type="evidence" value="ECO:0007669"/>
    <property type="project" value="UniProtKB-KW"/>
</dbReference>
<accession>A0A0H2VIN6</accession>
<sequence>MALLQCTLAIKKTVLAKVINVAKLNINNEIKKVEKRLEEAIISSDQTLQEASFHLLSSGGKRVRPAFVILSGQFGSNNKPSEDTYRVAVALELIHMATLVHDDVIDKSDKRRGRLTISKKWDQSTAILTGNFLLAMGLKHLSEISDTRVHSTISKSIVDVCRGELFQFQDQFNSNQTITNYLRRINRKTALLIQLSTQVGAITSNASNDVIRKLKMIGHYIGMSFQIIDDVLDFTSSEKKLGKPVGSDLMNGHITLPVLLEMRKNKTFKDKISQLNPDSPQHAFETCITIIRQSESIEQSKQISEKYLNKAINLIDELEDGPNKELFRKLIKKMGSRNK</sequence>
<evidence type="ECO:0000313" key="9">
    <source>
        <dbReference type="Proteomes" id="UP000001411"/>
    </source>
</evidence>
<keyword evidence="5" id="KW-0460">Magnesium</keyword>
<evidence type="ECO:0000256" key="4">
    <source>
        <dbReference type="ARBA" id="ARBA00022723"/>
    </source>
</evidence>
<dbReference type="PANTHER" id="PTHR12001">
    <property type="entry name" value="GERANYLGERANYL PYROPHOSPHATE SYNTHASE"/>
    <property type="match status" value="1"/>
</dbReference>
<proteinExistence type="inferred from homology"/>
<dbReference type="Gene3D" id="1.10.600.10">
    <property type="entry name" value="Farnesyl Diphosphate Synthase"/>
    <property type="match status" value="1"/>
</dbReference>
<dbReference type="PROSITE" id="PS00444">
    <property type="entry name" value="POLYPRENYL_SYNTHASE_2"/>
    <property type="match status" value="1"/>
</dbReference>
<evidence type="ECO:0000256" key="7">
    <source>
        <dbReference type="SAM" id="Coils"/>
    </source>
</evidence>
<dbReference type="SFLD" id="SFLDS00005">
    <property type="entry name" value="Isoprenoid_Synthase_Type_I"/>
    <property type="match status" value="1"/>
</dbReference>
<dbReference type="OrthoDB" id="9805316at2"/>
<reference evidence="8 9" key="1">
    <citation type="journal article" date="2003" name="Mol. Microbiol.">
        <title>Genome-based analysis of virulence genes in a non-biofilm-forming Staphylococcus epidermidis strain (ATCC 12228).</title>
        <authorList>
            <person name="Zhang Y.Q."/>
            <person name="Ren S.X."/>
            <person name="Li H.L."/>
            <person name="Wang Y.X."/>
            <person name="Fu G."/>
            <person name="Yang J."/>
            <person name="Qin Z.Q."/>
            <person name="Miao Y.G."/>
            <person name="Wang W.Y."/>
            <person name="Chen R.S."/>
            <person name="Shen Y."/>
            <person name="Chen Z."/>
            <person name="Yuan Z.H."/>
            <person name="Zhao G.P."/>
            <person name="Qu D."/>
            <person name="Danchin A."/>
            <person name="Wen Y.M."/>
        </authorList>
    </citation>
    <scope>NUCLEOTIDE SEQUENCE [LARGE SCALE GENOMIC DNA]</scope>
    <source>
        <strain evidence="9">ATCC 12228 / FDA PCI 1200</strain>
    </source>
</reference>
<gene>
    <name evidence="8" type="ordered locus">SE_1157</name>
</gene>
<keyword evidence="4" id="KW-0479">Metal-binding</keyword>